<dbReference type="GO" id="GO:0003677">
    <property type="term" value="F:DNA binding"/>
    <property type="evidence" value="ECO:0007669"/>
    <property type="project" value="InterPro"/>
</dbReference>
<reference evidence="2 3" key="2">
    <citation type="submission" date="2018-04" db="EMBL/GenBank/DDBJ databases">
        <title>OglaRS2 (Oryza glaberrima Reference Sequence Version 2).</title>
        <authorList>
            <person name="Zhang J."/>
            <person name="Kudrna D."/>
            <person name="Lee S."/>
            <person name="Talag J."/>
            <person name="Rajasekar S."/>
            <person name="Wing R.A."/>
        </authorList>
    </citation>
    <scope>NUCLEOTIDE SEQUENCE [LARGE SCALE GENOMIC DNA]</scope>
    <source>
        <strain evidence="2 3">cv. IRGC 96717</strain>
    </source>
</reference>
<feature type="domain" description="hAT-like transposase RNase-H fold" evidence="1">
    <location>
        <begin position="3"/>
        <end position="75"/>
    </location>
</feature>
<sequence>RSNNDTEVASMVKTIKDKFDKYWLKSYKYLCIPVIFYPRFKFKFVEFRLGQTFGENAKERIDKVKKRLNMLFNEYLYKLKDSNANSLRQAEHVMAILENDPMADWVQHITKQI</sequence>
<protein>
    <recommendedName>
        <fullName evidence="1">hAT-like transposase RNase-H fold domain-containing protein</fullName>
    </recommendedName>
</protein>
<dbReference type="Proteomes" id="UP000007306">
    <property type="component" value="Chromosome 12"/>
</dbReference>
<dbReference type="PANTHER" id="PTHR23272:SF193">
    <property type="entry name" value="OS07G0624100 PROTEIN"/>
    <property type="match status" value="1"/>
</dbReference>
<proteinExistence type="predicted"/>
<dbReference type="PANTHER" id="PTHR23272">
    <property type="entry name" value="BED FINGER-RELATED"/>
    <property type="match status" value="1"/>
</dbReference>
<dbReference type="Gramene" id="ORGLA12G0101300.1">
    <property type="protein sequence ID" value="ORGLA12G0101300.1"/>
    <property type="gene ID" value="ORGLA12G0101300"/>
</dbReference>
<reference evidence="2" key="1">
    <citation type="submission" date="2015-06" db="UniProtKB">
        <authorList>
            <consortium name="EnsemblPlants"/>
        </authorList>
    </citation>
    <scope>IDENTIFICATION</scope>
</reference>
<dbReference type="HOGENOM" id="CLU_2139891_0_0_1"/>
<keyword evidence="3" id="KW-1185">Reference proteome</keyword>
<evidence type="ECO:0000259" key="1">
    <source>
        <dbReference type="Pfam" id="PF14372"/>
    </source>
</evidence>
<evidence type="ECO:0000313" key="2">
    <source>
        <dbReference type="EnsemblPlants" id="ORGLA12G0101300.1"/>
    </source>
</evidence>
<organism evidence="2 3">
    <name type="scientific">Oryza glaberrima</name>
    <name type="common">African rice</name>
    <dbReference type="NCBI Taxonomy" id="4538"/>
    <lineage>
        <taxon>Eukaryota</taxon>
        <taxon>Viridiplantae</taxon>
        <taxon>Streptophyta</taxon>
        <taxon>Embryophyta</taxon>
        <taxon>Tracheophyta</taxon>
        <taxon>Spermatophyta</taxon>
        <taxon>Magnoliopsida</taxon>
        <taxon>Liliopsida</taxon>
        <taxon>Poales</taxon>
        <taxon>Poaceae</taxon>
        <taxon>BOP clade</taxon>
        <taxon>Oryzoideae</taxon>
        <taxon>Oryzeae</taxon>
        <taxon>Oryzinae</taxon>
        <taxon>Oryza</taxon>
    </lineage>
</organism>
<accession>I1R657</accession>
<evidence type="ECO:0000313" key="3">
    <source>
        <dbReference type="Proteomes" id="UP000007306"/>
    </source>
</evidence>
<name>I1R657_ORYGL</name>
<dbReference type="InterPro" id="IPR025525">
    <property type="entry name" value="hAT-like_transposase_RNase-H"/>
</dbReference>
<dbReference type="AlphaFoldDB" id="I1R657"/>
<dbReference type="Pfam" id="PF14372">
    <property type="entry name" value="hAT-like_RNase-H"/>
    <property type="match status" value="1"/>
</dbReference>
<dbReference type="eggNOG" id="KOG1121">
    <property type="taxonomic scope" value="Eukaryota"/>
</dbReference>
<dbReference type="EnsemblPlants" id="ORGLA12G0101300.1">
    <property type="protein sequence ID" value="ORGLA12G0101300.1"/>
    <property type="gene ID" value="ORGLA12G0101300"/>
</dbReference>